<sequence length="131" mass="14963">MLETDGVDKFNCYLNEVEFTHHFVYPLLREILDVCEVEFRLSEHHLQCAAANTDDDERTQSGPKIDIVILHKAHQFAVSICQVSGPNFKTNKNHFLGDRNKLAKNMRAMLNYIENTSPTPNATAFKKNQAV</sequence>
<reference evidence="1" key="1">
    <citation type="submission" date="2014-09" db="EMBL/GenBank/DDBJ databases">
        <title>Draft genome sequence of an oleaginous Mucoromycotina fungus Mucor ambiguus NBRC6742.</title>
        <authorList>
            <person name="Takeda I."/>
            <person name="Yamane N."/>
            <person name="Morita T."/>
            <person name="Tamano K."/>
            <person name="Machida M."/>
            <person name="Baker S."/>
            <person name="Koike H."/>
        </authorList>
    </citation>
    <scope>NUCLEOTIDE SEQUENCE</scope>
    <source>
        <strain evidence="1">NBRC 6742</strain>
    </source>
</reference>
<gene>
    <name evidence="1" type="ORF">MAM1_0424d10447</name>
</gene>
<protein>
    <recommendedName>
        <fullName evidence="3">DUF2726 domain-containing protein</fullName>
    </recommendedName>
</protein>
<dbReference type="STRING" id="91626.A0A0C9N4A6"/>
<dbReference type="OrthoDB" id="2443197at2759"/>
<organism evidence="1">
    <name type="scientific">Mucor ambiguus</name>
    <dbReference type="NCBI Taxonomy" id="91626"/>
    <lineage>
        <taxon>Eukaryota</taxon>
        <taxon>Fungi</taxon>
        <taxon>Fungi incertae sedis</taxon>
        <taxon>Mucoromycota</taxon>
        <taxon>Mucoromycotina</taxon>
        <taxon>Mucoromycetes</taxon>
        <taxon>Mucorales</taxon>
        <taxon>Mucorineae</taxon>
        <taxon>Mucoraceae</taxon>
        <taxon>Mucor</taxon>
    </lineage>
</organism>
<evidence type="ECO:0000313" key="2">
    <source>
        <dbReference type="Proteomes" id="UP000053815"/>
    </source>
</evidence>
<dbReference type="EMBL" id="DF836713">
    <property type="protein sequence ID" value="GAN10897.1"/>
    <property type="molecule type" value="Genomic_DNA"/>
</dbReference>
<accession>A0A0C9N4A6</accession>
<dbReference type="AlphaFoldDB" id="A0A0C9N4A6"/>
<dbReference type="Proteomes" id="UP000053815">
    <property type="component" value="Unassembled WGS sequence"/>
</dbReference>
<keyword evidence="2" id="KW-1185">Reference proteome</keyword>
<evidence type="ECO:0000313" key="1">
    <source>
        <dbReference type="EMBL" id="GAN10897.1"/>
    </source>
</evidence>
<evidence type="ECO:0008006" key="3">
    <source>
        <dbReference type="Google" id="ProtNLM"/>
    </source>
</evidence>
<proteinExistence type="predicted"/>
<name>A0A0C9N4A6_9FUNG</name>